<comment type="caution">
    <text evidence="1">The sequence shown here is derived from an EMBL/GenBank/DDBJ whole genome shotgun (WGS) entry which is preliminary data.</text>
</comment>
<name>A0A2G5SAM1_9PELO</name>
<dbReference type="OrthoDB" id="8195432at2759"/>
<gene>
    <name evidence="1" type="ORF">B9Z55_028736</name>
</gene>
<protein>
    <submittedName>
        <fullName evidence="1">Uncharacterized protein</fullName>
    </submittedName>
</protein>
<dbReference type="AlphaFoldDB" id="A0A2G5SAM1"/>
<keyword evidence="2" id="KW-1185">Reference proteome</keyword>
<organism evidence="1 2">
    <name type="scientific">Caenorhabditis nigoni</name>
    <dbReference type="NCBI Taxonomy" id="1611254"/>
    <lineage>
        <taxon>Eukaryota</taxon>
        <taxon>Metazoa</taxon>
        <taxon>Ecdysozoa</taxon>
        <taxon>Nematoda</taxon>
        <taxon>Chromadorea</taxon>
        <taxon>Rhabditida</taxon>
        <taxon>Rhabditina</taxon>
        <taxon>Rhabditomorpha</taxon>
        <taxon>Rhabditoidea</taxon>
        <taxon>Rhabditidae</taxon>
        <taxon>Peloderinae</taxon>
        <taxon>Caenorhabditis</taxon>
    </lineage>
</organism>
<evidence type="ECO:0000313" key="1">
    <source>
        <dbReference type="EMBL" id="PIC11939.1"/>
    </source>
</evidence>
<reference evidence="2" key="1">
    <citation type="submission" date="2017-10" db="EMBL/GenBank/DDBJ databases">
        <title>Rapid genome shrinkage in a self-fertile nematode reveals novel sperm competition proteins.</title>
        <authorList>
            <person name="Yin D."/>
            <person name="Schwarz E.M."/>
            <person name="Thomas C.G."/>
            <person name="Felde R.L."/>
            <person name="Korf I.F."/>
            <person name="Cutter A.D."/>
            <person name="Schartner C.M."/>
            <person name="Ralston E.J."/>
            <person name="Meyer B.J."/>
            <person name="Haag E.S."/>
        </authorList>
    </citation>
    <scope>NUCLEOTIDE SEQUENCE [LARGE SCALE GENOMIC DNA]</scope>
    <source>
        <strain evidence="2">JU1422</strain>
    </source>
</reference>
<dbReference type="EMBL" id="PDUG01000033">
    <property type="protein sequence ID" value="PIC11939.1"/>
    <property type="molecule type" value="Genomic_DNA"/>
</dbReference>
<accession>A0A2G5SAM1</accession>
<dbReference type="STRING" id="1611254.A0A2G5SAM1"/>
<dbReference type="Proteomes" id="UP000230233">
    <property type="component" value="Unassembled WGS sequence"/>
</dbReference>
<evidence type="ECO:0000313" key="2">
    <source>
        <dbReference type="Proteomes" id="UP000230233"/>
    </source>
</evidence>
<sequence>MPWISWRPQASWNASSSLPRNSDTPVQVVDHRCRKKLPKFFDFSDFSQFFQRLIIESGNRKAYATIQLKGQAIRNLSHGDSYKYLGVKTGLESRVSEIDLIKSVITEVDKVNRSPLAPPQKLDCLKTFVLPKMTYMYGNSIPKLTELKAFANMVMRGVKIIHQIPVRGSPLEYIQLPIGKGGLGVAVHE</sequence>
<proteinExistence type="predicted"/>